<evidence type="ECO:0000259" key="1">
    <source>
        <dbReference type="Pfam" id="PF01266"/>
    </source>
</evidence>
<comment type="caution">
    <text evidence="2">The sequence shown here is derived from an EMBL/GenBank/DDBJ whole genome shotgun (WGS) entry which is preliminary data.</text>
</comment>
<dbReference type="InterPro" id="IPR006076">
    <property type="entry name" value="FAD-dep_OxRdtase"/>
</dbReference>
<dbReference type="Gene3D" id="3.50.50.60">
    <property type="entry name" value="FAD/NAD(P)-binding domain"/>
    <property type="match status" value="1"/>
</dbReference>
<evidence type="ECO:0000313" key="3">
    <source>
        <dbReference type="Proteomes" id="UP001447188"/>
    </source>
</evidence>
<dbReference type="Gene3D" id="3.30.9.10">
    <property type="entry name" value="D-Amino Acid Oxidase, subunit A, domain 2"/>
    <property type="match status" value="1"/>
</dbReference>
<dbReference type="SUPFAM" id="SSF51905">
    <property type="entry name" value="FAD/NAD(P)-binding domain"/>
    <property type="match status" value="1"/>
</dbReference>
<feature type="domain" description="FAD dependent oxidoreductase" evidence="1">
    <location>
        <begin position="3"/>
        <end position="106"/>
    </location>
</feature>
<feature type="non-terminal residue" evidence="2">
    <location>
        <position position="117"/>
    </location>
</feature>
<accession>A0ABR3G2U6</accession>
<protein>
    <recommendedName>
        <fullName evidence="1">FAD dependent oxidoreductase domain-containing protein</fullName>
    </recommendedName>
</protein>
<keyword evidence="3" id="KW-1185">Reference proteome</keyword>
<sequence>MSVRQTKRGNIHFNGGPYEWVGVDIDKEPAKPNTPLLRNMVKRVSELFPSLNNTAVLRSWAGVVDVTPDQMTILERLTSPEGLVLVVTSGHGFGMAAAVGRAAADLVLEGRSSIPID</sequence>
<dbReference type="InterPro" id="IPR036188">
    <property type="entry name" value="FAD/NAD-bd_sf"/>
</dbReference>
<reference evidence="2 3" key="1">
    <citation type="submission" date="2024-02" db="EMBL/GenBank/DDBJ databases">
        <title>Discinaceae phylogenomics.</title>
        <authorList>
            <person name="Dirks A.C."/>
            <person name="James T.Y."/>
        </authorList>
    </citation>
    <scope>NUCLEOTIDE SEQUENCE [LARGE SCALE GENOMIC DNA]</scope>
    <source>
        <strain evidence="2 3">ACD0624</strain>
    </source>
</reference>
<dbReference type="EMBL" id="JBBBZM010000893">
    <property type="protein sequence ID" value="KAL0630264.1"/>
    <property type="molecule type" value="Genomic_DNA"/>
</dbReference>
<proteinExistence type="predicted"/>
<evidence type="ECO:0000313" key="2">
    <source>
        <dbReference type="EMBL" id="KAL0630264.1"/>
    </source>
</evidence>
<organism evidence="2 3">
    <name type="scientific">Discina gigas</name>
    <dbReference type="NCBI Taxonomy" id="1032678"/>
    <lineage>
        <taxon>Eukaryota</taxon>
        <taxon>Fungi</taxon>
        <taxon>Dikarya</taxon>
        <taxon>Ascomycota</taxon>
        <taxon>Pezizomycotina</taxon>
        <taxon>Pezizomycetes</taxon>
        <taxon>Pezizales</taxon>
        <taxon>Discinaceae</taxon>
        <taxon>Discina</taxon>
    </lineage>
</organism>
<dbReference type="Proteomes" id="UP001447188">
    <property type="component" value="Unassembled WGS sequence"/>
</dbReference>
<name>A0ABR3G2U6_9PEZI</name>
<gene>
    <name evidence="2" type="ORF">Q9L58_010889</name>
</gene>
<dbReference type="Pfam" id="PF01266">
    <property type="entry name" value="DAO"/>
    <property type="match status" value="1"/>
</dbReference>